<evidence type="ECO:0000256" key="1">
    <source>
        <dbReference type="ARBA" id="ARBA00006820"/>
    </source>
</evidence>
<proteinExistence type="inferred from homology"/>
<dbReference type="PANTHER" id="PTHR12241">
    <property type="entry name" value="TUBULIN POLYGLUTAMYLASE"/>
    <property type="match status" value="1"/>
</dbReference>
<keyword evidence="8" id="KW-1185">Reference proteome</keyword>
<dbReference type="EMBL" id="JBHFQA010000012">
    <property type="protein sequence ID" value="KAL2090109.1"/>
    <property type="molecule type" value="Genomic_DNA"/>
</dbReference>
<dbReference type="PROSITE" id="PS51221">
    <property type="entry name" value="TTL"/>
    <property type="match status" value="1"/>
</dbReference>
<feature type="compositionally biased region" description="Basic and acidic residues" evidence="6">
    <location>
        <begin position="414"/>
        <end position="425"/>
    </location>
</feature>
<feature type="region of interest" description="Disordered" evidence="6">
    <location>
        <begin position="1"/>
        <end position="20"/>
    </location>
</feature>
<keyword evidence="3" id="KW-0493">Microtubule</keyword>
<gene>
    <name evidence="7" type="ORF">ACEWY4_014797</name>
</gene>
<feature type="compositionally biased region" description="Polar residues" evidence="6">
    <location>
        <begin position="639"/>
        <end position="655"/>
    </location>
</feature>
<keyword evidence="5" id="KW-0067">ATP-binding</keyword>
<dbReference type="FunFam" id="3.30.470.20:FF:000009">
    <property type="entry name" value="tubulin polyglutamylase TTLL5 isoform X1"/>
    <property type="match status" value="1"/>
</dbReference>
<evidence type="ECO:0000256" key="4">
    <source>
        <dbReference type="ARBA" id="ARBA00022741"/>
    </source>
</evidence>
<accession>A0ABD1JTC4</accession>
<evidence type="ECO:0000256" key="6">
    <source>
        <dbReference type="SAM" id="MobiDB-lite"/>
    </source>
</evidence>
<dbReference type="SUPFAM" id="SSF56059">
    <property type="entry name" value="Glutathione synthetase ATP-binding domain-like"/>
    <property type="match status" value="1"/>
</dbReference>
<sequence>MPSPPDNGEGQGTSPVNVPSALAYQTEAKRKVRTKKKKGTITANVAGTKYEIVRVVISEMAFLKTRDEDETANLIWNDSAVQHEKIAELRNYQRINHFPGMGEICRKDCLARNMAKMIKFQPQEYSFIPKTWIFPAEYTQFQNYVKELRRKRKQKTFIVKPANGAMGHGISLIRNCEKLPSQDHFIVQEYLEKPFLMEGYKFDLRIYILVTSCDPLRIFLYNDGLVRMGTEKYHSPNEANLSQLYMHLTNYSVNKHNENFERDETIDKGSKRSVGWFSEFLRTNDYDVGKFWNDVSELVVKTLIVAEPHVLHAYRMCRPGQPPGSDSVCFEVLGFDIILDRKLKPWLLEINRAPSFSTDQRIDYDVKRGALLNALKLLNIRASDKRRNLAQQKAEAQRRLYGHGSMKRLSAGTSERERQRHTLERRKEELKERLVQVRKQISREEYEKRHLGNYRRIYPPDDKLLLEKYESLLSAAFQIFLAGRAASLQKEMNNPLKRMKEEDILDLLEQCELDDEKLMGKSSRQRAPKQALSSMPESSQTPRRQRAHSSSSDSSSGGHSSSSGSEDEDADGDADGEAEYSKEDTLHEAKKVSYDLRHTRHKSSERSSRVQGKPPLKTVRLRPAASPTLSGPIRRSVSCPRSISSLTAQSPTNEQRGLASKTPPPSASASASASASTSASWSSATLRPSTASRSHSLSRSSSAPRVPHSSSLGTIHAHMASSVRPTPITHTHLTIHAHMASSVRPTPIAHTNLTIHAHMASSIRPLSPTSISPSTPTWPALYV</sequence>
<organism evidence="7 8">
    <name type="scientific">Coilia grayii</name>
    <name type="common">Gray's grenadier anchovy</name>
    <dbReference type="NCBI Taxonomy" id="363190"/>
    <lineage>
        <taxon>Eukaryota</taxon>
        <taxon>Metazoa</taxon>
        <taxon>Chordata</taxon>
        <taxon>Craniata</taxon>
        <taxon>Vertebrata</taxon>
        <taxon>Euteleostomi</taxon>
        <taxon>Actinopterygii</taxon>
        <taxon>Neopterygii</taxon>
        <taxon>Teleostei</taxon>
        <taxon>Clupei</taxon>
        <taxon>Clupeiformes</taxon>
        <taxon>Clupeoidei</taxon>
        <taxon>Engraulidae</taxon>
        <taxon>Coilinae</taxon>
        <taxon>Coilia</taxon>
    </lineage>
</organism>
<dbReference type="InterPro" id="IPR004344">
    <property type="entry name" value="TTL/TTLL_fam"/>
</dbReference>
<feature type="region of interest" description="Disordered" evidence="6">
    <location>
        <begin position="516"/>
        <end position="711"/>
    </location>
</feature>
<reference evidence="7 8" key="1">
    <citation type="submission" date="2024-09" db="EMBL/GenBank/DDBJ databases">
        <title>A chromosome-level genome assembly of Gray's grenadier anchovy, Coilia grayii.</title>
        <authorList>
            <person name="Fu Z."/>
        </authorList>
    </citation>
    <scope>NUCLEOTIDE SEQUENCE [LARGE SCALE GENOMIC DNA]</scope>
    <source>
        <strain evidence="7">G4</strain>
        <tissue evidence="7">Muscle</tissue>
    </source>
</reference>
<dbReference type="Gene3D" id="3.30.470.20">
    <property type="entry name" value="ATP-grasp fold, B domain"/>
    <property type="match status" value="1"/>
</dbReference>
<dbReference type="PANTHER" id="PTHR12241:SF147">
    <property type="entry name" value="TUBULIN POLYGLUTAMYLASE TTLL7"/>
    <property type="match status" value="1"/>
</dbReference>
<dbReference type="GO" id="GO:0016874">
    <property type="term" value="F:ligase activity"/>
    <property type="evidence" value="ECO:0007669"/>
    <property type="project" value="UniProtKB-KW"/>
</dbReference>
<feature type="compositionally biased region" description="Acidic residues" evidence="6">
    <location>
        <begin position="565"/>
        <end position="578"/>
    </location>
</feature>
<feature type="region of interest" description="Disordered" evidence="6">
    <location>
        <begin position="405"/>
        <end position="425"/>
    </location>
</feature>
<comment type="caution">
    <text evidence="7">The sequence shown here is derived from an EMBL/GenBank/DDBJ whole genome shotgun (WGS) entry which is preliminary data.</text>
</comment>
<dbReference type="Pfam" id="PF03133">
    <property type="entry name" value="TTL"/>
    <property type="match status" value="1"/>
</dbReference>
<evidence type="ECO:0000313" key="8">
    <source>
        <dbReference type="Proteomes" id="UP001591681"/>
    </source>
</evidence>
<keyword evidence="2" id="KW-0436">Ligase</keyword>
<feature type="compositionally biased region" description="Polar residues" evidence="6">
    <location>
        <begin position="531"/>
        <end position="542"/>
    </location>
</feature>
<dbReference type="GO" id="GO:0005524">
    <property type="term" value="F:ATP binding"/>
    <property type="evidence" value="ECO:0007669"/>
    <property type="project" value="UniProtKB-KW"/>
</dbReference>
<evidence type="ECO:0000256" key="2">
    <source>
        <dbReference type="ARBA" id="ARBA00022598"/>
    </source>
</evidence>
<dbReference type="AlphaFoldDB" id="A0ABD1JTC4"/>
<evidence type="ECO:0000256" key="5">
    <source>
        <dbReference type="ARBA" id="ARBA00022840"/>
    </source>
</evidence>
<evidence type="ECO:0008006" key="9">
    <source>
        <dbReference type="Google" id="ProtNLM"/>
    </source>
</evidence>
<evidence type="ECO:0000313" key="7">
    <source>
        <dbReference type="EMBL" id="KAL2090109.1"/>
    </source>
</evidence>
<dbReference type="GO" id="GO:0005874">
    <property type="term" value="C:microtubule"/>
    <property type="evidence" value="ECO:0007669"/>
    <property type="project" value="UniProtKB-KW"/>
</dbReference>
<feature type="compositionally biased region" description="Low complexity" evidence="6">
    <location>
        <begin position="667"/>
        <end position="711"/>
    </location>
</feature>
<protein>
    <recommendedName>
        <fullName evidence="9">Tubulin polyglutamylase TTLL7</fullName>
    </recommendedName>
</protein>
<keyword evidence="4" id="KW-0547">Nucleotide-binding</keyword>
<feature type="compositionally biased region" description="Low complexity" evidence="6">
    <location>
        <begin position="548"/>
        <end position="564"/>
    </location>
</feature>
<comment type="similarity">
    <text evidence="1">Belongs to the tubulin--tyrosine ligase family.</text>
</comment>
<dbReference type="Proteomes" id="UP001591681">
    <property type="component" value="Unassembled WGS sequence"/>
</dbReference>
<evidence type="ECO:0000256" key="3">
    <source>
        <dbReference type="ARBA" id="ARBA00022701"/>
    </source>
</evidence>
<feature type="compositionally biased region" description="Basic and acidic residues" evidence="6">
    <location>
        <begin position="579"/>
        <end position="608"/>
    </location>
</feature>
<feature type="region of interest" description="Disordered" evidence="6">
    <location>
        <begin position="764"/>
        <end position="783"/>
    </location>
</feature>
<name>A0ABD1JTC4_9TELE</name>